<accession>A0ABQ3RG10</accession>
<proteinExistence type="predicted"/>
<gene>
    <name evidence="1" type="ORF">Srubr_45980</name>
</gene>
<dbReference type="Pfam" id="PF14430">
    <property type="entry name" value="Imm1"/>
    <property type="match status" value="1"/>
</dbReference>
<keyword evidence="2" id="KW-1185">Reference proteome</keyword>
<evidence type="ECO:0000313" key="1">
    <source>
        <dbReference type="EMBL" id="GHI54752.1"/>
    </source>
</evidence>
<name>A0ABQ3RG10_STRRR</name>
<reference evidence="2" key="1">
    <citation type="submission" date="2023-07" db="EMBL/GenBank/DDBJ databases">
        <title>Whole genome shotgun sequence of Streptomyces achromogenes subsp. rubradiris NBRC 14000.</title>
        <authorList>
            <person name="Komaki H."/>
            <person name="Tamura T."/>
        </authorList>
    </citation>
    <scope>NUCLEOTIDE SEQUENCE [LARGE SCALE GENOMIC DNA]</scope>
    <source>
        <strain evidence="2">NBRC 14000</strain>
    </source>
</reference>
<protein>
    <submittedName>
        <fullName evidence="1">Uncharacterized protein</fullName>
    </submittedName>
</protein>
<sequence>MTVKVLGIGLDYTSGYGALLWYCDGEFRKEVAALSGAEVTEHVWVSRNPSPPAADPQVVRDPWNPSYFNRISVLPLDDVRPVVEEYFRESTGLRPTGVQWVKGHFTGELYEEEAG</sequence>
<dbReference type="EMBL" id="BNEA01000015">
    <property type="protein sequence ID" value="GHI54752.1"/>
    <property type="molecule type" value="Genomic_DNA"/>
</dbReference>
<dbReference type="Proteomes" id="UP000646738">
    <property type="component" value="Unassembled WGS sequence"/>
</dbReference>
<comment type="caution">
    <text evidence="1">The sequence shown here is derived from an EMBL/GenBank/DDBJ whole genome shotgun (WGS) entry which is preliminary data.</text>
</comment>
<dbReference type="RefSeq" id="WP_189997179.1">
    <property type="nucleotide sequence ID" value="NZ_BNCB01000013.1"/>
</dbReference>
<evidence type="ECO:0000313" key="2">
    <source>
        <dbReference type="Proteomes" id="UP000646738"/>
    </source>
</evidence>
<organism evidence="1 2">
    <name type="scientific">Streptomyces rubradiris</name>
    <name type="common">Streptomyces achromogenes subsp. rubradiris</name>
    <dbReference type="NCBI Taxonomy" id="285531"/>
    <lineage>
        <taxon>Bacteria</taxon>
        <taxon>Bacillati</taxon>
        <taxon>Actinomycetota</taxon>
        <taxon>Actinomycetes</taxon>
        <taxon>Kitasatosporales</taxon>
        <taxon>Streptomycetaceae</taxon>
        <taxon>Streptomyces</taxon>
    </lineage>
</organism>
<dbReference type="InterPro" id="IPR025680">
    <property type="entry name" value="DddI"/>
</dbReference>